<feature type="signal peptide" evidence="1">
    <location>
        <begin position="1"/>
        <end position="19"/>
    </location>
</feature>
<evidence type="ECO:0000313" key="3">
    <source>
        <dbReference type="Proteomes" id="UP001597425"/>
    </source>
</evidence>
<protein>
    <submittedName>
        <fullName evidence="2">DUF411 domain-containing protein</fullName>
    </submittedName>
</protein>
<feature type="chain" id="PRO_5046362012" evidence="1">
    <location>
        <begin position="20"/>
        <end position="162"/>
    </location>
</feature>
<comment type="caution">
    <text evidence="2">The sequence shown here is derived from an EMBL/GenBank/DDBJ whole genome shotgun (WGS) entry which is preliminary data.</text>
</comment>
<dbReference type="Proteomes" id="UP001597425">
    <property type="component" value="Unassembled WGS sequence"/>
</dbReference>
<name>A0ABW5EDZ4_9GAMM</name>
<dbReference type="RefSeq" id="WP_265722662.1">
    <property type="nucleotide sequence ID" value="NZ_JAPIVK010000026.1"/>
</dbReference>
<sequence length="162" mass="17629">MLRLVTFAGAAMLALTACSKETGQQPESTDRPTLTTYKSANCGCCKQWVKHARDNGFAVTANDSDDLNGIKKQHDIDPRHQSCHTSVSAGGYVFEGHIPARLIRQFLQNPPDGARGLAVAAMPVGSPGMEMGDRFDPYRVWQLNNNGSRTLYAEIETAAAQF</sequence>
<reference evidence="3" key="1">
    <citation type="journal article" date="2019" name="Int. J. Syst. Evol. Microbiol.">
        <title>The Global Catalogue of Microorganisms (GCM) 10K type strain sequencing project: providing services to taxonomists for standard genome sequencing and annotation.</title>
        <authorList>
            <consortium name="The Broad Institute Genomics Platform"/>
            <consortium name="The Broad Institute Genome Sequencing Center for Infectious Disease"/>
            <person name="Wu L."/>
            <person name="Ma J."/>
        </authorList>
    </citation>
    <scope>NUCLEOTIDE SEQUENCE [LARGE SCALE GENOMIC DNA]</scope>
    <source>
        <strain evidence="3">KCTC 12848</strain>
    </source>
</reference>
<dbReference type="InterPro" id="IPR007332">
    <property type="entry name" value="DUF411"/>
</dbReference>
<dbReference type="Pfam" id="PF04214">
    <property type="entry name" value="DUF411"/>
    <property type="match status" value="1"/>
</dbReference>
<gene>
    <name evidence="2" type="ORF">ACFSKX_15385</name>
</gene>
<keyword evidence="1" id="KW-0732">Signal</keyword>
<keyword evidence="3" id="KW-1185">Reference proteome</keyword>
<evidence type="ECO:0000256" key="1">
    <source>
        <dbReference type="SAM" id="SignalP"/>
    </source>
</evidence>
<evidence type="ECO:0000313" key="2">
    <source>
        <dbReference type="EMBL" id="MFD2311811.1"/>
    </source>
</evidence>
<dbReference type="EMBL" id="JBHUJD010000023">
    <property type="protein sequence ID" value="MFD2311811.1"/>
    <property type="molecule type" value="Genomic_DNA"/>
</dbReference>
<organism evidence="2 3">
    <name type="scientific">Microbulbifer halophilus</name>
    <dbReference type="NCBI Taxonomy" id="453963"/>
    <lineage>
        <taxon>Bacteria</taxon>
        <taxon>Pseudomonadati</taxon>
        <taxon>Pseudomonadota</taxon>
        <taxon>Gammaproteobacteria</taxon>
        <taxon>Cellvibrionales</taxon>
        <taxon>Microbulbiferaceae</taxon>
        <taxon>Microbulbifer</taxon>
    </lineage>
</organism>
<dbReference type="PROSITE" id="PS51257">
    <property type="entry name" value="PROKAR_LIPOPROTEIN"/>
    <property type="match status" value="1"/>
</dbReference>
<accession>A0ABW5EDZ4</accession>
<proteinExistence type="predicted"/>